<dbReference type="Proteomes" id="UP000255423">
    <property type="component" value="Unassembled WGS sequence"/>
</dbReference>
<dbReference type="SMART" id="SM00971">
    <property type="entry name" value="SATase_N"/>
    <property type="match status" value="1"/>
</dbReference>
<dbReference type="GO" id="GO:0006535">
    <property type="term" value="P:cysteine biosynthetic process from serine"/>
    <property type="evidence" value="ECO:0007669"/>
    <property type="project" value="InterPro"/>
</dbReference>
<feature type="domain" description="Serine acetyltransferase N-terminal" evidence="10">
    <location>
        <begin position="8"/>
        <end position="110"/>
    </location>
</feature>
<dbReference type="Gene3D" id="1.10.3130.10">
    <property type="entry name" value="serine acetyltransferase, domain 1"/>
    <property type="match status" value="1"/>
</dbReference>
<dbReference type="InterPro" id="IPR001451">
    <property type="entry name" value="Hexapep"/>
</dbReference>
<dbReference type="PANTHER" id="PTHR42811">
    <property type="entry name" value="SERINE ACETYLTRANSFERASE"/>
    <property type="match status" value="1"/>
</dbReference>
<dbReference type="AlphaFoldDB" id="A0A380RV62"/>
<accession>A0A380RV62</accession>
<dbReference type="EMBL" id="UHJL01000001">
    <property type="protein sequence ID" value="SUQ18887.1"/>
    <property type="molecule type" value="Genomic_DNA"/>
</dbReference>
<evidence type="ECO:0000256" key="6">
    <source>
        <dbReference type="ARBA" id="ARBA00022679"/>
    </source>
</evidence>
<dbReference type="Gene3D" id="2.160.10.10">
    <property type="entry name" value="Hexapeptide repeat proteins"/>
    <property type="match status" value="1"/>
</dbReference>
<evidence type="ECO:0000259" key="10">
    <source>
        <dbReference type="SMART" id="SM00971"/>
    </source>
</evidence>
<organism evidence="11 12">
    <name type="scientific">Fibrobacter succinogenes</name>
    <name type="common">Bacteroides succinogenes</name>
    <dbReference type="NCBI Taxonomy" id="833"/>
    <lineage>
        <taxon>Bacteria</taxon>
        <taxon>Pseudomonadati</taxon>
        <taxon>Fibrobacterota</taxon>
        <taxon>Fibrobacteria</taxon>
        <taxon>Fibrobacterales</taxon>
        <taxon>Fibrobacteraceae</taxon>
        <taxon>Fibrobacter</taxon>
    </lineage>
</organism>
<evidence type="ECO:0000256" key="9">
    <source>
        <dbReference type="ARBA" id="ARBA00049486"/>
    </source>
</evidence>
<comment type="pathway">
    <text evidence="1">Amino-acid biosynthesis; L-cysteine biosynthesis; L-cysteine from L-serine: step 1/2.</text>
</comment>
<evidence type="ECO:0000256" key="2">
    <source>
        <dbReference type="ARBA" id="ARBA00007274"/>
    </source>
</evidence>
<evidence type="ECO:0000256" key="5">
    <source>
        <dbReference type="ARBA" id="ARBA00022605"/>
    </source>
</evidence>
<keyword evidence="7" id="KW-0677">Repeat</keyword>
<dbReference type="CDD" id="cd03354">
    <property type="entry name" value="LbH_SAT"/>
    <property type="match status" value="1"/>
</dbReference>
<keyword evidence="8" id="KW-0012">Acyltransferase</keyword>
<evidence type="ECO:0000256" key="1">
    <source>
        <dbReference type="ARBA" id="ARBA00004876"/>
    </source>
</evidence>
<evidence type="ECO:0000313" key="11">
    <source>
        <dbReference type="EMBL" id="SUQ18887.1"/>
    </source>
</evidence>
<evidence type="ECO:0000313" key="12">
    <source>
        <dbReference type="Proteomes" id="UP000255423"/>
    </source>
</evidence>
<dbReference type="InterPro" id="IPR042122">
    <property type="entry name" value="Ser_AcTrfase_N_sf"/>
</dbReference>
<dbReference type="NCBIfam" id="TIGR01172">
    <property type="entry name" value="cysE"/>
    <property type="match status" value="1"/>
</dbReference>
<dbReference type="Pfam" id="PF00132">
    <property type="entry name" value="Hexapep"/>
    <property type="match status" value="1"/>
</dbReference>
<dbReference type="InterPro" id="IPR005881">
    <property type="entry name" value="Ser_O-AcTrfase"/>
</dbReference>
<comment type="catalytic activity">
    <reaction evidence="9">
        <text>L-serine + acetyl-CoA = O-acetyl-L-serine + CoA</text>
        <dbReference type="Rhea" id="RHEA:24560"/>
        <dbReference type="ChEBI" id="CHEBI:33384"/>
        <dbReference type="ChEBI" id="CHEBI:57287"/>
        <dbReference type="ChEBI" id="CHEBI:57288"/>
        <dbReference type="ChEBI" id="CHEBI:58340"/>
        <dbReference type="EC" id="2.3.1.30"/>
    </reaction>
</comment>
<dbReference type="UniPathway" id="UPA00136">
    <property type="reaction ID" value="UER00199"/>
</dbReference>
<evidence type="ECO:0000256" key="7">
    <source>
        <dbReference type="ARBA" id="ARBA00022737"/>
    </source>
</evidence>
<dbReference type="GO" id="GO:0009001">
    <property type="term" value="F:serine O-acetyltransferase activity"/>
    <property type="evidence" value="ECO:0007669"/>
    <property type="project" value="UniProtKB-EC"/>
</dbReference>
<keyword evidence="5" id="KW-0028">Amino-acid biosynthesis</keyword>
<dbReference type="RefSeq" id="WP_109571710.1">
    <property type="nucleotide sequence ID" value="NZ_UHJL01000001.1"/>
</dbReference>
<dbReference type="Pfam" id="PF06426">
    <property type="entry name" value="SATase_N"/>
    <property type="match status" value="1"/>
</dbReference>
<evidence type="ECO:0000256" key="8">
    <source>
        <dbReference type="ARBA" id="ARBA00023315"/>
    </source>
</evidence>
<dbReference type="PROSITE" id="PS00101">
    <property type="entry name" value="HEXAPEP_TRANSFERASES"/>
    <property type="match status" value="1"/>
</dbReference>
<dbReference type="InterPro" id="IPR011004">
    <property type="entry name" value="Trimer_LpxA-like_sf"/>
</dbReference>
<protein>
    <recommendedName>
        <fullName evidence="4">Serine acetyltransferase</fullName>
        <ecNumber evidence="3">2.3.1.30</ecNumber>
    </recommendedName>
</protein>
<evidence type="ECO:0000256" key="4">
    <source>
        <dbReference type="ARBA" id="ARBA00018522"/>
    </source>
</evidence>
<dbReference type="InterPro" id="IPR053376">
    <property type="entry name" value="Serine_acetyltransferase"/>
</dbReference>
<sequence length="262" mass="28524">MTPEEMEQLLRKDAAELVKTEPLSKLMLEEQILNRKNFADMLGVTLACQLAGEVIDRAELEKMFRVMYEKYPQLLICATKDLHATVLRDPACTGPLEPLLFFKGFQGLQAYRVAHVLYEEGRHFPAKMLQSIISRKFGMDIHPAAKIGHGLLVDHATNIVIGETATVGNNVSFLHGVTLGGTGNEIGDRHPKIGNGVMLGAHAQLLGNIHIGDGAKIGAGAVVLCDVPAHTTYAGVPAVQVGHPHDDMPSFNMQQDFTRDSV</sequence>
<dbReference type="InterPro" id="IPR045304">
    <property type="entry name" value="LbH_SAT"/>
</dbReference>
<keyword evidence="6 11" id="KW-0808">Transferase</keyword>
<comment type="similarity">
    <text evidence="2">Belongs to the transferase hexapeptide repeat family.</text>
</comment>
<gene>
    <name evidence="11" type="ORF">SAMN05661053_0109</name>
</gene>
<evidence type="ECO:0000256" key="3">
    <source>
        <dbReference type="ARBA" id="ARBA00013266"/>
    </source>
</evidence>
<reference evidence="11 12" key="1">
    <citation type="submission" date="2017-08" db="EMBL/GenBank/DDBJ databases">
        <authorList>
            <person name="de Groot N.N."/>
        </authorList>
    </citation>
    <scope>NUCLEOTIDE SEQUENCE [LARGE SCALE GENOMIC DNA]</scope>
    <source>
        <strain evidence="11 12">HM2</strain>
    </source>
</reference>
<dbReference type="SUPFAM" id="SSF51161">
    <property type="entry name" value="Trimeric LpxA-like enzymes"/>
    <property type="match status" value="1"/>
</dbReference>
<dbReference type="FunFam" id="2.160.10.10:FF:000002">
    <property type="entry name" value="Serine acetyltransferase"/>
    <property type="match status" value="1"/>
</dbReference>
<dbReference type="InterPro" id="IPR010493">
    <property type="entry name" value="Ser_AcTrfase_N"/>
</dbReference>
<dbReference type="EC" id="2.3.1.30" evidence="3"/>
<dbReference type="InterPro" id="IPR018357">
    <property type="entry name" value="Hexapep_transf_CS"/>
</dbReference>
<dbReference type="NCBIfam" id="NF041874">
    <property type="entry name" value="EPS_EpsC"/>
    <property type="match status" value="1"/>
</dbReference>
<name>A0A380RV62_FIBSU</name>
<proteinExistence type="inferred from homology"/>
<dbReference type="GO" id="GO:0005737">
    <property type="term" value="C:cytoplasm"/>
    <property type="evidence" value="ECO:0007669"/>
    <property type="project" value="InterPro"/>
</dbReference>